<dbReference type="PANTHER" id="PTHR37828:SF1">
    <property type="entry name" value="YCII-RELATED DOMAIN-CONTAINING PROTEIN"/>
    <property type="match status" value="1"/>
</dbReference>
<protein>
    <submittedName>
        <fullName evidence="3">YciI family protein</fullName>
    </submittedName>
</protein>
<evidence type="ECO:0000313" key="4">
    <source>
        <dbReference type="Proteomes" id="UP001500523"/>
    </source>
</evidence>
<evidence type="ECO:0000313" key="3">
    <source>
        <dbReference type="EMBL" id="GAA3700186.1"/>
    </source>
</evidence>
<sequence length="94" mass="10020">MIVVILNYVVPVESIDAHRPAHLAWLHEGVAAGMLLCAGRQVPLTGGMFLCKGERADVEAWAATDPFAVHGLAEYRFIEVAPSVVAPGLDLLKG</sequence>
<evidence type="ECO:0000256" key="1">
    <source>
        <dbReference type="ARBA" id="ARBA00007689"/>
    </source>
</evidence>
<gene>
    <name evidence="3" type="ORF">GCM10022268_07820</name>
</gene>
<comment type="similarity">
    <text evidence="1">Belongs to the YciI family.</text>
</comment>
<dbReference type="InterPro" id="IPR011008">
    <property type="entry name" value="Dimeric_a/b-barrel"/>
</dbReference>
<dbReference type="Gene3D" id="3.30.70.1060">
    <property type="entry name" value="Dimeric alpha+beta barrel"/>
    <property type="match status" value="1"/>
</dbReference>
<dbReference type="SUPFAM" id="SSF54909">
    <property type="entry name" value="Dimeric alpha+beta barrel"/>
    <property type="match status" value="1"/>
</dbReference>
<name>A0ABP7D3D1_9SPHN</name>
<dbReference type="InterPro" id="IPR005545">
    <property type="entry name" value="YCII"/>
</dbReference>
<reference evidence="4" key="1">
    <citation type="journal article" date="2019" name="Int. J. Syst. Evol. Microbiol.">
        <title>The Global Catalogue of Microorganisms (GCM) 10K type strain sequencing project: providing services to taxonomists for standard genome sequencing and annotation.</title>
        <authorList>
            <consortium name="The Broad Institute Genomics Platform"/>
            <consortium name="The Broad Institute Genome Sequencing Center for Infectious Disease"/>
            <person name="Wu L."/>
            <person name="Ma J."/>
        </authorList>
    </citation>
    <scope>NUCLEOTIDE SEQUENCE [LARGE SCALE GENOMIC DNA]</scope>
    <source>
        <strain evidence="4">JCM 17498</strain>
    </source>
</reference>
<accession>A0ABP7D3D1</accession>
<dbReference type="RefSeq" id="WP_344692087.1">
    <property type="nucleotide sequence ID" value="NZ_BAABBF010000002.1"/>
</dbReference>
<keyword evidence="4" id="KW-1185">Reference proteome</keyword>
<dbReference type="EMBL" id="BAABBF010000002">
    <property type="protein sequence ID" value="GAA3700186.1"/>
    <property type="molecule type" value="Genomic_DNA"/>
</dbReference>
<dbReference type="Pfam" id="PF03795">
    <property type="entry name" value="YCII"/>
    <property type="match status" value="1"/>
</dbReference>
<proteinExistence type="inferred from homology"/>
<feature type="domain" description="YCII-related" evidence="2">
    <location>
        <begin position="1"/>
        <end position="78"/>
    </location>
</feature>
<comment type="caution">
    <text evidence="3">The sequence shown here is derived from an EMBL/GenBank/DDBJ whole genome shotgun (WGS) entry which is preliminary data.</text>
</comment>
<organism evidence="3 4">
    <name type="scientific">Sphingomonas cynarae</name>
    <dbReference type="NCBI Taxonomy" id="930197"/>
    <lineage>
        <taxon>Bacteria</taxon>
        <taxon>Pseudomonadati</taxon>
        <taxon>Pseudomonadota</taxon>
        <taxon>Alphaproteobacteria</taxon>
        <taxon>Sphingomonadales</taxon>
        <taxon>Sphingomonadaceae</taxon>
        <taxon>Sphingomonas</taxon>
    </lineage>
</organism>
<dbReference type="Proteomes" id="UP001500523">
    <property type="component" value="Unassembled WGS sequence"/>
</dbReference>
<dbReference type="PANTHER" id="PTHR37828">
    <property type="entry name" value="GSR2449 PROTEIN"/>
    <property type="match status" value="1"/>
</dbReference>
<evidence type="ECO:0000259" key="2">
    <source>
        <dbReference type="Pfam" id="PF03795"/>
    </source>
</evidence>